<dbReference type="OrthoDB" id="431715at2759"/>
<dbReference type="PANTHER" id="PTHR31987:SF1">
    <property type="entry name" value="GLUTAMINASE A"/>
    <property type="match status" value="1"/>
</dbReference>
<feature type="signal peptide" evidence="1">
    <location>
        <begin position="1"/>
        <end position="17"/>
    </location>
</feature>
<accession>M2NL41</accession>
<keyword evidence="5" id="KW-1185">Reference proteome</keyword>
<organism evidence="4 5">
    <name type="scientific">Baudoinia panamericana (strain UAMH 10762)</name>
    <name type="common">Angels' share fungus</name>
    <name type="synonym">Baudoinia compniacensis (strain UAMH 10762)</name>
    <dbReference type="NCBI Taxonomy" id="717646"/>
    <lineage>
        <taxon>Eukaryota</taxon>
        <taxon>Fungi</taxon>
        <taxon>Dikarya</taxon>
        <taxon>Ascomycota</taxon>
        <taxon>Pezizomycotina</taxon>
        <taxon>Dothideomycetes</taxon>
        <taxon>Dothideomycetidae</taxon>
        <taxon>Mycosphaerellales</taxon>
        <taxon>Teratosphaeriaceae</taxon>
        <taxon>Baudoinia</taxon>
    </lineage>
</organism>
<dbReference type="InterPro" id="IPR052743">
    <property type="entry name" value="Glutaminase_GtaA"/>
</dbReference>
<evidence type="ECO:0000313" key="5">
    <source>
        <dbReference type="Proteomes" id="UP000011761"/>
    </source>
</evidence>
<evidence type="ECO:0000259" key="3">
    <source>
        <dbReference type="Pfam" id="PF17168"/>
    </source>
</evidence>
<reference evidence="4 5" key="1">
    <citation type="journal article" date="2012" name="PLoS Pathog.">
        <title>Diverse lifestyles and strategies of plant pathogenesis encoded in the genomes of eighteen Dothideomycetes fungi.</title>
        <authorList>
            <person name="Ohm R.A."/>
            <person name="Feau N."/>
            <person name="Henrissat B."/>
            <person name="Schoch C.L."/>
            <person name="Horwitz B.A."/>
            <person name="Barry K.W."/>
            <person name="Condon B.J."/>
            <person name="Copeland A.C."/>
            <person name="Dhillon B."/>
            <person name="Glaser F."/>
            <person name="Hesse C.N."/>
            <person name="Kosti I."/>
            <person name="LaButti K."/>
            <person name="Lindquist E.A."/>
            <person name="Lucas S."/>
            <person name="Salamov A.A."/>
            <person name="Bradshaw R.E."/>
            <person name="Ciuffetti L."/>
            <person name="Hamelin R.C."/>
            <person name="Kema G.H.J."/>
            <person name="Lawrence C."/>
            <person name="Scott J.A."/>
            <person name="Spatafora J.W."/>
            <person name="Turgeon B.G."/>
            <person name="de Wit P.J.G.M."/>
            <person name="Zhong S."/>
            <person name="Goodwin S.B."/>
            <person name="Grigoriev I.V."/>
        </authorList>
    </citation>
    <scope>NUCLEOTIDE SEQUENCE [LARGE SCALE GENOMIC DNA]</scope>
    <source>
        <strain evidence="4 5">UAMH 10762</strain>
    </source>
</reference>
<dbReference type="GeneID" id="19116064"/>
<evidence type="ECO:0000313" key="4">
    <source>
        <dbReference type="EMBL" id="EMC99870.1"/>
    </source>
</evidence>
<feature type="chain" id="PRO_5004022206" description="Glutaminase GtaA" evidence="1">
    <location>
        <begin position="18"/>
        <end position="697"/>
    </location>
</feature>
<name>M2NL41_BAUPA</name>
<feature type="domain" description="Glutaminase A N-terminal" evidence="3">
    <location>
        <begin position="103"/>
        <end position="338"/>
    </location>
</feature>
<dbReference type="RefSeq" id="XP_007673098.1">
    <property type="nucleotide sequence ID" value="XM_007674908.1"/>
</dbReference>
<dbReference type="KEGG" id="bcom:BAUCODRAFT_63305"/>
<dbReference type="InterPro" id="IPR033433">
    <property type="entry name" value="GtaA_N"/>
</dbReference>
<gene>
    <name evidence="4" type="ORF">BAUCODRAFT_63305</name>
</gene>
<sequence length="697" mass="76197">MVWLISFVALLVGSAVAQSSFSPARPPSLPLAVRSPYLSTWQEAGSDGGNGGYLAGQWATFWAGAITGWTGMVRVDNTTYTWMGNPDPLPTVVTQNSFSYTSTRSIFAMTAGPVSLNITFLSPVTPDDFLRQSMPITYMSVQVHSTDGKQHSVQLYTDVSAEWTSGDRSQVAQWQYGVTGNASAGGIAYHKFWRQLQREFSEENQQASWGYWYYATENVQGLTFQSGEDVTVRGQFTSSGKLNNTEDTNYRAINDAYPVYSFAVDLGSVGSSVVESVFTLNLAQENSIQFQNANGIQSLATYWTTSYSDELSALTFFYNDYSNVASLSTALDNRIDTDSVAKGGADYLTLTSLVVRQAFNALAFVTNGTSDFVFLKEISSDGDIQTVDVIFPTIPIILYLNPTLLKMMLDPLYIFQEAGYFTQGTYAAHDLGYFPNATTAGTEVQQVEESGNMLIMTLAYAQRTGDTSYLNQHYGLLTQWTNYLVNDSLIPSNQISTDDFAGSLANQTNLALKGIIGIQAMAVIANMTGHASDRANYSSIAASYISQWQTLGIAQDASPPHTTLAYGMNDTHGLLYNLYADALLQTKLVPVEVYQMQSNFYPTVADPYGVALDTRHNWTKSDWEVFCAAIAAPNTTNLFISDIANFINETPTNGPVTDLYDAINGDWAEGTGHFLDRPVVGGWFALLALNQTGIPSS</sequence>
<evidence type="ECO:0000256" key="1">
    <source>
        <dbReference type="SAM" id="SignalP"/>
    </source>
</evidence>
<dbReference type="EMBL" id="KB445551">
    <property type="protein sequence ID" value="EMC99870.1"/>
    <property type="molecule type" value="Genomic_DNA"/>
</dbReference>
<feature type="domain" description="Glutaminase A central" evidence="2">
    <location>
        <begin position="344"/>
        <end position="687"/>
    </location>
</feature>
<dbReference type="Proteomes" id="UP000011761">
    <property type="component" value="Unassembled WGS sequence"/>
</dbReference>
<keyword evidence="1" id="KW-0732">Signal</keyword>
<dbReference type="OMA" id="WAGMIRV"/>
<dbReference type="Pfam" id="PF16335">
    <property type="entry name" value="GtaA_6_Hairpin"/>
    <property type="match status" value="1"/>
</dbReference>
<dbReference type="eggNOG" id="ENOG502QPQS">
    <property type="taxonomic scope" value="Eukaryota"/>
</dbReference>
<dbReference type="Pfam" id="PF17168">
    <property type="entry name" value="DUF5127"/>
    <property type="match status" value="1"/>
</dbReference>
<proteinExistence type="predicted"/>
<dbReference type="InterPro" id="IPR032514">
    <property type="entry name" value="GtaA_central"/>
</dbReference>
<evidence type="ECO:0000259" key="2">
    <source>
        <dbReference type="Pfam" id="PF16335"/>
    </source>
</evidence>
<dbReference type="PANTHER" id="PTHR31987">
    <property type="entry name" value="GLUTAMINASE A-RELATED"/>
    <property type="match status" value="1"/>
</dbReference>
<protein>
    <recommendedName>
        <fullName evidence="6">Glutaminase GtaA</fullName>
    </recommendedName>
</protein>
<dbReference type="AlphaFoldDB" id="M2NL41"/>
<dbReference type="STRING" id="717646.M2NL41"/>
<evidence type="ECO:0008006" key="6">
    <source>
        <dbReference type="Google" id="ProtNLM"/>
    </source>
</evidence>
<dbReference type="HOGENOM" id="CLU_008020_1_1_1"/>